<dbReference type="PANTHER" id="PTHR30024:SF47">
    <property type="entry name" value="TAURINE-BINDING PERIPLASMIC PROTEIN"/>
    <property type="match status" value="1"/>
</dbReference>
<protein>
    <submittedName>
        <fullName evidence="6">Glycine/betaine ABC transporter substrate-binding protein</fullName>
    </submittedName>
</protein>
<dbReference type="PANTHER" id="PTHR30024">
    <property type="entry name" value="ALIPHATIC SULFONATES-BINDING PROTEIN-RELATED"/>
    <property type="match status" value="1"/>
</dbReference>
<sequence>MARRPQTGRAAAVAALLAGSLLAGCGRVAAGPTVTIGYENAPDPEAVAIARGYFQRDLRGAHVVLKYFASGPAALSALASGRLQFMTTLGNPPTVSAIADGVPLEVIWAMERYTTAEGLVVRNGSGITSLAGLEGRSVALVQGSTSPFELATALRLHHLNPGRVHLINMSPQDMVNAWRTGRIDAAYVWVPFFTAMQRDSGRVLLYDQDVAQAAPIFNLAVVNTGFARAHPGLVEDFIRAEAAGYRFYRAHPRQAYADMARVNGITPAEARNQARGLAFTSLAGQLSLRRLGTTATVGRSLVTRSLTAAAAWLAATGTIARRPPDLARYVNPAYVEAVLGRQGGHGG</sequence>
<feature type="domain" description="Solute-binding protein family 3/N-terminal" evidence="5">
    <location>
        <begin position="33"/>
        <end position="260"/>
    </location>
</feature>
<reference evidence="6 7" key="1">
    <citation type="submission" date="2020-02" db="EMBL/GenBank/DDBJ databases">
        <authorList>
            <person name="Hogendoorn C."/>
        </authorList>
    </citation>
    <scope>NUCLEOTIDE SEQUENCE [LARGE SCALE GENOMIC DNA]</scope>
    <source>
        <strain evidence="6">R501</strain>
    </source>
</reference>
<dbReference type="GO" id="GO:0042918">
    <property type="term" value="P:alkanesulfonate transmembrane transport"/>
    <property type="evidence" value="ECO:0007669"/>
    <property type="project" value="TreeGrafter"/>
</dbReference>
<proteinExistence type="inferred from homology"/>
<evidence type="ECO:0000256" key="3">
    <source>
        <dbReference type="ARBA" id="ARBA00022729"/>
    </source>
</evidence>
<dbReference type="Gene3D" id="3.40.190.10">
    <property type="entry name" value="Periplasmic binding protein-like II"/>
    <property type="match status" value="2"/>
</dbReference>
<dbReference type="EMBL" id="LR778114">
    <property type="protein sequence ID" value="CAB1130181.1"/>
    <property type="molecule type" value="Genomic_DNA"/>
</dbReference>
<dbReference type="InterPro" id="IPR015168">
    <property type="entry name" value="SsuA/THI5"/>
</dbReference>
<dbReference type="Proteomes" id="UP000503399">
    <property type="component" value="Chromosome"/>
</dbReference>
<comment type="subcellular location">
    <subcellularLocation>
        <location evidence="1">Periplasm</location>
    </subcellularLocation>
</comment>
<dbReference type="Pfam" id="PF09084">
    <property type="entry name" value="NMT1"/>
    <property type="match status" value="1"/>
</dbReference>
<feature type="chain" id="PRO_5039715405" evidence="4">
    <location>
        <begin position="24"/>
        <end position="347"/>
    </location>
</feature>
<dbReference type="SMART" id="SM00062">
    <property type="entry name" value="PBPb"/>
    <property type="match status" value="1"/>
</dbReference>
<dbReference type="AlphaFoldDB" id="A0A6F8ZJX5"/>
<organism evidence="6 7">
    <name type="scientific">Candidatus Hydrogenisulfobacillus filiaventi</name>
    <dbReference type="NCBI Taxonomy" id="2707344"/>
    <lineage>
        <taxon>Bacteria</taxon>
        <taxon>Bacillati</taxon>
        <taxon>Bacillota</taxon>
        <taxon>Clostridia</taxon>
        <taxon>Eubacteriales</taxon>
        <taxon>Clostridiales Family XVII. Incertae Sedis</taxon>
        <taxon>Candidatus Hydrogenisulfobacillus</taxon>
    </lineage>
</organism>
<evidence type="ECO:0000256" key="4">
    <source>
        <dbReference type="SAM" id="SignalP"/>
    </source>
</evidence>
<name>A0A6F8ZJX5_9FIRM</name>
<evidence type="ECO:0000256" key="2">
    <source>
        <dbReference type="ARBA" id="ARBA00010742"/>
    </source>
</evidence>
<evidence type="ECO:0000259" key="5">
    <source>
        <dbReference type="SMART" id="SM00062"/>
    </source>
</evidence>
<accession>A0A6F8ZJX5</accession>
<dbReference type="GO" id="GO:0042597">
    <property type="term" value="C:periplasmic space"/>
    <property type="evidence" value="ECO:0007669"/>
    <property type="project" value="UniProtKB-SubCell"/>
</dbReference>
<dbReference type="PROSITE" id="PS51257">
    <property type="entry name" value="PROKAR_LIPOPROTEIN"/>
    <property type="match status" value="1"/>
</dbReference>
<evidence type="ECO:0000313" key="7">
    <source>
        <dbReference type="Proteomes" id="UP000503399"/>
    </source>
</evidence>
<evidence type="ECO:0000256" key="1">
    <source>
        <dbReference type="ARBA" id="ARBA00004418"/>
    </source>
</evidence>
<evidence type="ECO:0000313" key="6">
    <source>
        <dbReference type="EMBL" id="CAB1130181.1"/>
    </source>
</evidence>
<dbReference type="KEGG" id="hfv:R50_2692"/>
<keyword evidence="7" id="KW-1185">Reference proteome</keyword>
<dbReference type="SUPFAM" id="SSF53850">
    <property type="entry name" value="Periplasmic binding protein-like II"/>
    <property type="match status" value="1"/>
</dbReference>
<comment type="similarity">
    <text evidence="2">Belongs to the bacterial solute-binding protein SsuA/TauA family.</text>
</comment>
<feature type="signal peptide" evidence="4">
    <location>
        <begin position="1"/>
        <end position="23"/>
    </location>
</feature>
<keyword evidence="3 4" id="KW-0732">Signal</keyword>
<dbReference type="InterPro" id="IPR001638">
    <property type="entry name" value="Solute-binding_3/MltF_N"/>
</dbReference>
<gene>
    <name evidence="6" type="ORF">R50_2692</name>
</gene>